<protein>
    <submittedName>
        <fullName evidence="2">DUF2384 domain-containing protein</fullName>
    </submittedName>
</protein>
<comment type="caution">
    <text evidence="2">The sequence shown here is derived from an EMBL/GenBank/DDBJ whole genome shotgun (WGS) entry which is preliminary data.</text>
</comment>
<name>A0A963Z7L6_9PROT</name>
<evidence type="ECO:0000259" key="1">
    <source>
        <dbReference type="Pfam" id="PF09722"/>
    </source>
</evidence>
<evidence type="ECO:0000313" key="3">
    <source>
        <dbReference type="Proteomes" id="UP000721844"/>
    </source>
</evidence>
<reference evidence="2 3" key="1">
    <citation type="journal article" date="2021" name="Microorganisms">
        <title>Acidisoma silvae sp. nov. and Acidisomacellulosilytica sp. nov., Two Acidophilic Bacteria Isolated from Decaying Wood, Hydrolyzing Cellulose and Producing Poly-3-hydroxybutyrate.</title>
        <authorList>
            <person name="Mieszkin S."/>
            <person name="Pouder E."/>
            <person name="Uroz S."/>
            <person name="Simon-Colin C."/>
            <person name="Alain K."/>
        </authorList>
    </citation>
    <scope>NUCLEOTIDE SEQUENCE [LARGE SCALE GENOMIC DNA]</scope>
    <source>
        <strain evidence="2 3">HW T5.17</strain>
    </source>
</reference>
<sequence>MSENSGTDDDGGAEFTGSSLTTEQLGATVRAVLMLLSLWKLSGPEKDNLLGAFPEMLAAWEKGPVRELQPETLSWMANLLAIHHALRNLVIGTEIFLWVQKPNSAFDGQSALDVMLEDGMAGVVRVRRYLEAELHA</sequence>
<dbReference type="RefSeq" id="WP_227309998.1">
    <property type="nucleotide sequence ID" value="NZ_JAESVA010000012.1"/>
</dbReference>
<dbReference type="AlphaFoldDB" id="A0A963Z7L6"/>
<dbReference type="Proteomes" id="UP000721844">
    <property type="component" value="Unassembled WGS sequence"/>
</dbReference>
<organism evidence="2 3">
    <name type="scientific">Acidisoma cellulosilyticum</name>
    <dbReference type="NCBI Taxonomy" id="2802395"/>
    <lineage>
        <taxon>Bacteria</taxon>
        <taxon>Pseudomonadati</taxon>
        <taxon>Pseudomonadota</taxon>
        <taxon>Alphaproteobacteria</taxon>
        <taxon>Acetobacterales</taxon>
        <taxon>Acidocellaceae</taxon>
        <taxon>Acidisoma</taxon>
    </lineage>
</organism>
<gene>
    <name evidence="2" type="ORF">ACELLULO517_24070</name>
</gene>
<dbReference type="EMBL" id="JAESVA010000012">
    <property type="protein sequence ID" value="MCB8883347.1"/>
    <property type="molecule type" value="Genomic_DNA"/>
</dbReference>
<dbReference type="Pfam" id="PF09722">
    <property type="entry name" value="Xre_MbcA_ParS_C"/>
    <property type="match status" value="1"/>
</dbReference>
<evidence type="ECO:0000313" key="2">
    <source>
        <dbReference type="EMBL" id="MCB8883347.1"/>
    </source>
</evidence>
<keyword evidence="3" id="KW-1185">Reference proteome</keyword>
<dbReference type="InterPro" id="IPR024467">
    <property type="entry name" value="Xre/MbcA/ParS-like_toxin-bd"/>
</dbReference>
<feature type="domain" description="Antitoxin Xre/MbcA/ParS-like toxin-binding" evidence="1">
    <location>
        <begin position="98"/>
        <end position="132"/>
    </location>
</feature>
<proteinExistence type="predicted"/>
<accession>A0A963Z7L6</accession>